<accession>A0ABV4YL33</accession>
<keyword evidence="1 2" id="KW-0121">Carboxypeptidase</keyword>
<dbReference type="PANTHER" id="PTHR34217:SF1">
    <property type="entry name" value="CARBOXYPEPTIDASE 1"/>
    <property type="match status" value="1"/>
</dbReference>
<keyword evidence="1" id="KW-0645">Protease</keyword>
<keyword evidence="3" id="KW-1185">Reference proteome</keyword>
<dbReference type="Proteomes" id="UP001576776">
    <property type="component" value="Unassembled WGS sequence"/>
</dbReference>
<dbReference type="PANTHER" id="PTHR34217">
    <property type="entry name" value="METAL-DEPENDENT CARBOXYPEPTIDASE"/>
    <property type="match status" value="1"/>
</dbReference>
<dbReference type="SUPFAM" id="SSF55486">
    <property type="entry name" value="Metalloproteases ('zincins'), catalytic domain"/>
    <property type="match status" value="1"/>
</dbReference>
<name>A0ABV4YL33_9CYAN</name>
<keyword evidence="1 2" id="KW-0378">Hydrolase</keyword>
<dbReference type="Pfam" id="PF02074">
    <property type="entry name" value="Peptidase_M32"/>
    <property type="match status" value="1"/>
</dbReference>
<keyword evidence="1" id="KW-0479">Metal-binding</keyword>
<evidence type="ECO:0000256" key="1">
    <source>
        <dbReference type="PIRNR" id="PIRNR006615"/>
    </source>
</evidence>
<protein>
    <recommendedName>
        <fullName evidence="1">Metal-dependent carboxypeptidase</fullName>
        <ecNumber evidence="1">3.4.17.19</ecNumber>
    </recommendedName>
</protein>
<dbReference type="Gene3D" id="1.10.1370.30">
    <property type="match status" value="1"/>
</dbReference>
<sequence length="507" mass="58029">MQTLEKTEPKLQELKTRLIEIKDIESAAAVLYWDQATYMPPGGAAARGRQMATLRQIAHEKFIDPAIGELLENLRAYEESLPDDSDEASLIRVTRRLYDRAVQVPAKFMAQFSLHRTESYGVWAKAKPENNFSAVQPYLEKTLEFCQEYANFFPGYEHIADPLIDEVDYGMKAASLRSLFAELRQELVPIVEAITCQTPADDACLHQHFPELEQIAFSHKVIEKIGYDLQRGRQDKTLHPFMTSFSISDVRITTRVYENHLGQALFSAIHESGHAMYEQGINRKFEGSPLADGTSSGVHESQSRLWENLVGRSRGFWQYFYPQLQEFFPTQLGNVSLETFYRSINKVERSLIRTDSDEVTYNLHVMIRFDLELAMLEGKLAVKDLPEAWNDRFKTDLGIVPPNHSQGVMQDVHWYTGRIGGMFQCYTLGNIMSAQIFAAALKAIPEIPTQLQQGNFSTLLNWLQENIYYHGSKYTTADLIQRVTGSSLSIKPFISYIRQKYGEIYQL</sequence>
<evidence type="ECO:0000313" key="2">
    <source>
        <dbReference type="EMBL" id="MFB2938803.1"/>
    </source>
</evidence>
<dbReference type="EMBL" id="JBHFNS010000092">
    <property type="protein sequence ID" value="MFB2938803.1"/>
    <property type="molecule type" value="Genomic_DNA"/>
</dbReference>
<reference evidence="2 3" key="1">
    <citation type="submission" date="2024-09" db="EMBL/GenBank/DDBJ databases">
        <title>Floridaenema gen nov. (Aerosakkonemataceae, Aerosakkonematales ord. nov., Cyanobacteria) from benthic tropical and subtropical fresh waters, with the description of four new species.</title>
        <authorList>
            <person name="Moretto J.A."/>
            <person name="Berthold D.E."/>
            <person name="Lefler F.W."/>
            <person name="Huang I.-S."/>
            <person name="Laughinghouse H. IV."/>
        </authorList>
    </citation>
    <scope>NUCLEOTIDE SEQUENCE [LARGE SCALE GENOMIC DNA]</scope>
    <source>
        <strain evidence="2 3">BLCC-F154</strain>
    </source>
</reference>
<comment type="caution">
    <text evidence="2">The sequence shown here is derived from an EMBL/GenBank/DDBJ whole genome shotgun (WGS) entry which is preliminary data.</text>
</comment>
<dbReference type="PROSITE" id="PS52034">
    <property type="entry name" value="PEPTIDASE_M32"/>
    <property type="match status" value="1"/>
</dbReference>
<gene>
    <name evidence="2" type="ORF">ACE1B6_26420</name>
</gene>
<dbReference type="PRINTS" id="PR00998">
    <property type="entry name" value="CRBOXYPTASET"/>
</dbReference>
<dbReference type="PIRSF" id="PIRSF006615">
    <property type="entry name" value="Zn_crbxpep_Taq"/>
    <property type="match status" value="1"/>
</dbReference>
<dbReference type="CDD" id="cd06460">
    <property type="entry name" value="M32_Taq"/>
    <property type="match status" value="1"/>
</dbReference>
<evidence type="ECO:0000313" key="3">
    <source>
        <dbReference type="Proteomes" id="UP001576776"/>
    </source>
</evidence>
<organism evidence="2 3">
    <name type="scientific">Floridaenema fluviatile BLCC-F154</name>
    <dbReference type="NCBI Taxonomy" id="3153640"/>
    <lineage>
        <taxon>Bacteria</taxon>
        <taxon>Bacillati</taxon>
        <taxon>Cyanobacteriota</taxon>
        <taxon>Cyanophyceae</taxon>
        <taxon>Oscillatoriophycideae</taxon>
        <taxon>Aerosakkonematales</taxon>
        <taxon>Aerosakkonemataceae</taxon>
        <taxon>Floridanema</taxon>
        <taxon>Floridanema fluviatile</taxon>
    </lineage>
</organism>
<comment type="similarity">
    <text evidence="1">Belongs to the peptidase M32 family.</text>
</comment>
<proteinExistence type="inferred from homology"/>
<dbReference type="RefSeq" id="WP_413260278.1">
    <property type="nucleotide sequence ID" value="NZ_JBHFNS010000092.1"/>
</dbReference>
<dbReference type="InterPro" id="IPR001333">
    <property type="entry name" value="Peptidase_M32_Taq"/>
</dbReference>
<comment type="function">
    <text evidence="1">Broad specificity carboxypetidase that releases amino acids sequentially from the C-terminus, including neutral, aromatic, polar and basic residues.</text>
</comment>
<comment type="catalytic activity">
    <reaction evidence="1">
        <text>Release of a C-terminal amino acid with broad specificity, except for -Pro.</text>
        <dbReference type="EC" id="3.4.17.19"/>
    </reaction>
</comment>
<dbReference type="EC" id="3.4.17.19" evidence="1"/>
<keyword evidence="1" id="KW-0482">Metalloprotease</keyword>
<dbReference type="GO" id="GO:0004180">
    <property type="term" value="F:carboxypeptidase activity"/>
    <property type="evidence" value="ECO:0007669"/>
    <property type="project" value="UniProtKB-KW"/>
</dbReference>